<keyword evidence="7" id="KW-1185">Reference proteome</keyword>
<evidence type="ECO:0000259" key="5">
    <source>
        <dbReference type="PROSITE" id="PS51078"/>
    </source>
</evidence>
<dbReference type="InterPro" id="IPR029016">
    <property type="entry name" value="GAF-like_dom_sf"/>
</dbReference>
<sequence length="251" mass="27037">MTSPARVFAILDLFTRERPTWHADEINDALGYSRATGYRYVRELVDAGFLQKVTAGRYGLGARIIELDYQLRQSDPVLLAAAPLMPALVATTGLDAVLSAMFGPNRIIDTHRERAAGGLELQYGRGRPRPLLRGASPRVLVAHLPRAALLRLYEAHAAEIAELGHGATWAEFRTRMAALRAEGMALSLGELDPGVGAAAVPIFNGEDEVVGALALVGTVQRLREIGNPQLRAWLDDAACCIRAALAAAPRV</sequence>
<feature type="domain" description="HTH iclR-type" evidence="4">
    <location>
        <begin position="1"/>
        <end position="62"/>
    </location>
</feature>
<dbReference type="SUPFAM" id="SSF46785">
    <property type="entry name" value="Winged helix' DNA-binding domain"/>
    <property type="match status" value="1"/>
</dbReference>
<feature type="domain" description="IclR-ED" evidence="5">
    <location>
        <begin position="63"/>
        <end position="247"/>
    </location>
</feature>
<dbReference type="SMART" id="SM00346">
    <property type="entry name" value="HTH_ICLR"/>
    <property type="match status" value="1"/>
</dbReference>
<name>A0ABM7YMC8_9BURK</name>
<accession>A0ABM7YMC8</accession>
<evidence type="ECO:0000313" key="6">
    <source>
        <dbReference type="EMBL" id="BDI05626.1"/>
    </source>
</evidence>
<proteinExistence type="predicted"/>
<keyword evidence="1" id="KW-0805">Transcription regulation</keyword>
<dbReference type="Gene3D" id="1.10.10.10">
    <property type="entry name" value="Winged helix-like DNA-binding domain superfamily/Winged helix DNA-binding domain"/>
    <property type="match status" value="1"/>
</dbReference>
<dbReference type="InterPro" id="IPR005471">
    <property type="entry name" value="Tscrpt_reg_IclR_N"/>
</dbReference>
<dbReference type="PANTHER" id="PTHR30136:SF24">
    <property type="entry name" value="HTH-TYPE TRANSCRIPTIONAL REPRESSOR ALLR"/>
    <property type="match status" value="1"/>
</dbReference>
<gene>
    <name evidence="6" type="ORF">CATMQ487_25960</name>
</gene>
<evidence type="ECO:0000259" key="4">
    <source>
        <dbReference type="PROSITE" id="PS51077"/>
    </source>
</evidence>
<evidence type="ECO:0000313" key="7">
    <source>
        <dbReference type="Proteomes" id="UP001057498"/>
    </source>
</evidence>
<reference evidence="6" key="1">
    <citation type="submission" date="2022-04" db="EMBL/GenBank/DDBJ databases">
        <title>Whole genome sequence of Sphaerotilus sp. FB-5.</title>
        <authorList>
            <person name="Takeda M."/>
            <person name="Narihara S."/>
            <person name="Akimoto M."/>
            <person name="Akimoto R."/>
            <person name="Nishiyashiki S."/>
            <person name="Murakami T."/>
        </authorList>
    </citation>
    <scope>NUCLEOTIDE SEQUENCE</scope>
    <source>
        <strain evidence="6">FB-5</strain>
    </source>
</reference>
<evidence type="ECO:0000256" key="1">
    <source>
        <dbReference type="ARBA" id="ARBA00023015"/>
    </source>
</evidence>
<dbReference type="InterPro" id="IPR050707">
    <property type="entry name" value="HTH_MetabolicPath_Reg"/>
</dbReference>
<evidence type="ECO:0000256" key="2">
    <source>
        <dbReference type="ARBA" id="ARBA00023125"/>
    </source>
</evidence>
<dbReference type="RefSeq" id="WP_251968996.1">
    <property type="nucleotide sequence ID" value="NZ_AP025730.1"/>
</dbReference>
<dbReference type="Pfam" id="PF01614">
    <property type="entry name" value="IclR_C"/>
    <property type="match status" value="1"/>
</dbReference>
<dbReference type="Pfam" id="PF09339">
    <property type="entry name" value="HTH_IclR"/>
    <property type="match status" value="1"/>
</dbReference>
<dbReference type="Gene3D" id="3.30.450.40">
    <property type="match status" value="1"/>
</dbReference>
<dbReference type="EMBL" id="AP025730">
    <property type="protein sequence ID" value="BDI05626.1"/>
    <property type="molecule type" value="Genomic_DNA"/>
</dbReference>
<dbReference type="SUPFAM" id="SSF55781">
    <property type="entry name" value="GAF domain-like"/>
    <property type="match status" value="1"/>
</dbReference>
<dbReference type="InterPro" id="IPR036390">
    <property type="entry name" value="WH_DNA-bd_sf"/>
</dbReference>
<dbReference type="InterPro" id="IPR014757">
    <property type="entry name" value="Tscrpt_reg_IclR_C"/>
</dbReference>
<keyword evidence="3" id="KW-0804">Transcription</keyword>
<dbReference type="Proteomes" id="UP001057498">
    <property type="component" value="Chromosome"/>
</dbReference>
<dbReference type="InterPro" id="IPR036388">
    <property type="entry name" value="WH-like_DNA-bd_sf"/>
</dbReference>
<keyword evidence="2" id="KW-0238">DNA-binding</keyword>
<evidence type="ECO:0000256" key="3">
    <source>
        <dbReference type="ARBA" id="ARBA00023163"/>
    </source>
</evidence>
<protein>
    <submittedName>
        <fullName evidence="6">IclR family transcriptional regulator</fullName>
    </submittedName>
</protein>
<dbReference type="PROSITE" id="PS51078">
    <property type="entry name" value="ICLR_ED"/>
    <property type="match status" value="1"/>
</dbReference>
<dbReference type="PROSITE" id="PS51077">
    <property type="entry name" value="HTH_ICLR"/>
    <property type="match status" value="1"/>
</dbReference>
<dbReference type="PANTHER" id="PTHR30136">
    <property type="entry name" value="HELIX-TURN-HELIX TRANSCRIPTIONAL REGULATOR, ICLR FAMILY"/>
    <property type="match status" value="1"/>
</dbReference>
<organism evidence="6 7">
    <name type="scientific">Sphaerotilus microaerophilus</name>
    <dbReference type="NCBI Taxonomy" id="2914710"/>
    <lineage>
        <taxon>Bacteria</taxon>
        <taxon>Pseudomonadati</taxon>
        <taxon>Pseudomonadota</taxon>
        <taxon>Betaproteobacteria</taxon>
        <taxon>Burkholderiales</taxon>
        <taxon>Sphaerotilaceae</taxon>
        <taxon>Sphaerotilus</taxon>
    </lineage>
</organism>